<evidence type="ECO:0000259" key="2">
    <source>
        <dbReference type="PROSITE" id="PS50887"/>
    </source>
</evidence>
<dbReference type="Proteomes" id="UP000694308">
    <property type="component" value="Unassembled WGS sequence"/>
</dbReference>
<protein>
    <submittedName>
        <fullName evidence="3">Diguanylate cyclase</fullName>
    </submittedName>
</protein>
<evidence type="ECO:0000313" key="3">
    <source>
        <dbReference type="EMBL" id="MBV7273565.1"/>
    </source>
</evidence>
<dbReference type="Pfam" id="PF00990">
    <property type="entry name" value="GGDEF"/>
    <property type="match status" value="1"/>
</dbReference>
<dbReference type="PANTHER" id="PTHR44757:SF2">
    <property type="entry name" value="BIOFILM ARCHITECTURE MAINTENANCE PROTEIN MBAA"/>
    <property type="match status" value="1"/>
</dbReference>
<dbReference type="PROSITE" id="PS50887">
    <property type="entry name" value="GGDEF"/>
    <property type="match status" value="1"/>
</dbReference>
<dbReference type="RefSeq" id="WP_218320633.1">
    <property type="nucleotide sequence ID" value="NZ_JAEEGC010000049.1"/>
</dbReference>
<gene>
    <name evidence="3" type="ORF">I6U48_11655</name>
</gene>
<comment type="caution">
    <text evidence="3">The sequence shown here is derived from an EMBL/GenBank/DDBJ whole genome shotgun (WGS) entry which is preliminary data.</text>
</comment>
<proteinExistence type="predicted"/>
<name>A0A949TXU1_9CLOT</name>
<dbReference type="Pfam" id="PF13426">
    <property type="entry name" value="PAS_9"/>
    <property type="match status" value="1"/>
</dbReference>
<sequence length="308" mass="35899">MSEINESLKNKMTIIEEELQILIYSINKSFGIVVITDNVFNIKYANRRFLNFVNRSFDDIRNKNFGNLDCYYTFNDQYPSIIEHISSGTQWQGELQGNNKYGEFCWHMVKIDPIVDDDGKLFSILFNIEDITENRQTRNTIEYMAYHDLLTGLPKMCVVEKNFNFVSKKHDKFMAVFFIDLDRFKNINDSFGHEIGDKLLKSFSAEMKSIIGNKNIMCRNGGDEFVVLVMDRTKEKDIAKLADSIKNIALKSFYVESINFSITLSMGISIYPKDGREIHTLIRKADIAMYNVKNSGRNNFKFYYDSMK</sequence>
<dbReference type="AlphaFoldDB" id="A0A949TXU1"/>
<feature type="domain" description="PAC" evidence="1">
    <location>
        <begin position="91"/>
        <end position="143"/>
    </location>
</feature>
<dbReference type="NCBIfam" id="TIGR00254">
    <property type="entry name" value="GGDEF"/>
    <property type="match status" value="1"/>
</dbReference>
<evidence type="ECO:0000259" key="1">
    <source>
        <dbReference type="PROSITE" id="PS50113"/>
    </source>
</evidence>
<dbReference type="CDD" id="cd01949">
    <property type="entry name" value="GGDEF"/>
    <property type="match status" value="1"/>
</dbReference>
<dbReference type="PANTHER" id="PTHR44757">
    <property type="entry name" value="DIGUANYLATE CYCLASE DGCP"/>
    <property type="match status" value="1"/>
</dbReference>
<feature type="domain" description="GGDEF" evidence="2">
    <location>
        <begin position="172"/>
        <end position="305"/>
    </location>
</feature>
<evidence type="ECO:0000313" key="4">
    <source>
        <dbReference type="Proteomes" id="UP000694308"/>
    </source>
</evidence>
<dbReference type="InterPro" id="IPR052155">
    <property type="entry name" value="Biofilm_reg_signaling"/>
</dbReference>
<dbReference type="SMART" id="SM00267">
    <property type="entry name" value="GGDEF"/>
    <property type="match status" value="1"/>
</dbReference>
<accession>A0A949TXU1</accession>
<keyword evidence="4" id="KW-1185">Reference proteome</keyword>
<dbReference type="CDD" id="cd00130">
    <property type="entry name" value="PAS"/>
    <property type="match status" value="1"/>
</dbReference>
<dbReference type="InterPro" id="IPR000014">
    <property type="entry name" value="PAS"/>
</dbReference>
<dbReference type="NCBIfam" id="TIGR00229">
    <property type="entry name" value="sensory_box"/>
    <property type="match status" value="1"/>
</dbReference>
<reference evidence="3" key="1">
    <citation type="submission" date="2020-12" db="EMBL/GenBank/DDBJ databases">
        <title>Clostridium thailandense sp. nov., a novel acetogenic bacterium isolated from peat land soil in Thailand.</title>
        <authorList>
            <person name="Chaikitkaew S."/>
            <person name="Birkeland N.K."/>
        </authorList>
    </citation>
    <scope>NUCLEOTIDE SEQUENCE</scope>
    <source>
        <strain evidence="3">PL3</strain>
    </source>
</reference>
<dbReference type="InterPro" id="IPR000160">
    <property type="entry name" value="GGDEF_dom"/>
</dbReference>
<organism evidence="3 4">
    <name type="scientific">Clostridium thailandense</name>
    <dbReference type="NCBI Taxonomy" id="2794346"/>
    <lineage>
        <taxon>Bacteria</taxon>
        <taxon>Bacillati</taxon>
        <taxon>Bacillota</taxon>
        <taxon>Clostridia</taxon>
        <taxon>Eubacteriales</taxon>
        <taxon>Clostridiaceae</taxon>
        <taxon>Clostridium</taxon>
    </lineage>
</organism>
<dbReference type="InterPro" id="IPR000700">
    <property type="entry name" value="PAS-assoc_C"/>
</dbReference>
<dbReference type="EMBL" id="JAEEGC010000049">
    <property type="protein sequence ID" value="MBV7273565.1"/>
    <property type="molecule type" value="Genomic_DNA"/>
</dbReference>
<dbReference type="PROSITE" id="PS50113">
    <property type="entry name" value="PAC"/>
    <property type="match status" value="1"/>
</dbReference>